<keyword evidence="4 8" id="KW-0032">Aminotransferase</keyword>
<dbReference type="Proteomes" id="UP000076874">
    <property type="component" value="Unassembled WGS sequence"/>
</dbReference>
<dbReference type="InterPro" id="IPR004839">
    <property type="entry name" value="Aminotransferase_I/II_large"/>
</dbReference>
<dbReference type="CDD" id="cd00609">
    <property type="entry name" value="AAT_like"/>
    <property type="match status" value="1"/>
</dbReference>
<dbReference type="OrthoDB" id="6752799at2759"/>
<comment type="subunit">
    <text evidence="3">Homodimer.</text>
</comment>
<dbReference type="Gene3D" id="3.90.1150.10">
    <property type="entry name" value="Aspartate Aminotransferase, domain 1"/>
    <property type="match status" value="1"/>
</dbReference>
<evidence type="ECO:0000256" key="3">
    <source>
        <dbReference type="ARBA" id="ARBA00011738"/>
    </source>
</evidence>
<evidence type="ECO:0000256" key="5">
    <source>
        <dbReference type="ARBA" id="ARBA00022679"/>
    </source>
</evidence>
<dbReference type="GO" id="GO:0006532">
    <property type="term" value="P:aspartate biosynthetic process"/>
    <property type="evidence" value="ECO:0007669"/>
    <property type="project" value="TreeGrafter"/>
</dbReference>
<dbReference type="Pfam" id="PF00155">
    <property type="entry name" value="Aminotran_1_2"/>
    <property type="match status" value="1"/>
</dbReference>
<comment type="cofactor">
    <cofactor evidence="1">
        <name>pyridoxal 5'-phosphate</name>
        <dbReference type="ChEBI" id="CHEBI:597326"/>
    </cofactor>
</comment>
<dbReference type="STRING" id="1081102.A0A167LW47"/>
<evidence type="ECO:0000256" key="1">
    <source>
        <dbReference type="ARBA" id="ARBA00001933"/>
    </source>
</evidence>
<dbReference type="InterPro" id="IPR000796">
    <property type="entry name" value="Asp_trans"/>
</dbReference>
<feature type="domain" description="Aminotransferase class I/classII large" evidence="7">
    <location>
        <begin position="27"/>
        <end position="350"/>
    </location>
</feature>
<comment type="caution">
    <text evidence="8">The sequence shown here is derived from an EMBL/GenBank/DDBJ whole genome shotgun (WGS) entry which is preliminary data.</text>
</comment>
<dbReference type="InterPro" id="IPR015421">
    <property type="entry name" value="PyrdxlP-dep_Trfase_major"/>
</dbReference>
<evidence type="ECO:0000313" key="9">
    <source>
        <dbReference type="Proteomes" id="UP000076874"/>
    </source>
</evidence>
<dbReference type="GO" id="GO:0030170">
    <property type="term" value="F:pyridoxal phosphate binding"/>
    <property type="evidence" value="ECO:0007669"/>
    <property type="project" value="InterPro"/>
</dbReference>
<dbReference type="PANTHER" id="PTHR11879:SF55">
    <property type="entry name" value="GLUTAMATE OXALOACETATE TRANSAMINASE 1, ISOFORM B"/>
    <property type="match status" value="1"/>
</dbReference>
<gene>
    <name evidence="8" type="ORF">SPI_09299</name>
</gene>
<evidence type="ECO:0000256" key="2">
    <source>
        <dbReference type="ARBA" id="ARBA00007441"/>
    </source>
</evidence>
<keyword evidence="9" id="KW-1185">Reference proteome</keyword>
<dbReference type="SUPFAM" id="SSF53383">
    <property type="entry name" value="PLP-dependent transferases"/>
    <property type="match status" value="1"/>
</dbReference>
<protein>
    <submittedName>
        <fullName evidence="8">Aspartate aminotransferase</fullName>
    </submittedName>
</protein>
<dbReference type="InterPro" id="IPR015424">
    <property type="entry name" value="PyrdxlP-dep_Trfase"/>
</dbReference>
<reference evidence="8 9" key="1">
    <citation type="journal article" date="2016" name="Genome Biol. Evol.">
        <title>Divergent and convergent evolution of fungal pathogenicity.</title>
        <authorList>
            <person name="Shang Y."/>
            <person name="Xiao G."/>
            <person name="Zheng P."/>
            <person name="Cen K."/>
            <person name="Zhan S."/>
            <person name="Wang C."/>
        </authorList>
    </citation>
    <scope>NUCLEOTIDE SEQUENCE [LARGE SCALE GENOMIC DNA]</scope>
    <source>
        <strain evidence="8 9">RCEF 264</strain>
    </source>
</reference>
<evidence type="ECO:0000313" key="8">
    <source>
        <dbReference type="EMBL" id="OAA53592.1"/>
    </source>
</evidence>
<dbReference type="AlphaFoldDB" id="A0A167LW47"/>
<dbReference type="PANTHER" id="PTHR11879">
    <property type="entry name" value="ASPARTATE AMINOTRANSFERASE"/>
    <property type="match status" value="1"/>
</dbReference>
<evidence type="ECO:0000259" key="7">
    <source>
        <dbReference type="Pfam" id="PF00155"/>
    </source>
</evidence>
<dbReference type="EMBL" id="AZHD01000028">
    <property type="protein sequence ID" value="OAA53592.1"/>
    <property type="molecule type" value="Genomic_DNA"/>
</dbReference>
<name>A0A167LW47_9HYPO</name>
<sequence>MFEHVPAGPVDPFFHLKKKADEDCHPDKVDVGVGIYRNENGLYQELEVVKKAKKILDEQNLGHDYGLTTGDAHFLKLAAGVVFGPTSDALAFGRVASVQTLSGSGANHLAAVLLARSVHPKPTVYFSGPGWSNTKPLFEYAGLDTNEYAYLDGDKRAVDFAACLAALNEAPAGSVFVVQGCCHNPTGKDFTAQQWRLFAETAKAKGHLPLIDIAYQGLGDGLDEDAVGVHTCVQLGLEVVVCQSFAKNFALYGERCGVLHVVTTSATAAANVKDQLRSLVRREYSSPPAYGSRLVSIVLSDPQLREEWVQELGAMRKRLQQSRKSLQTQLQVVLKTPGDWKHITEEKGLFT</sequence>
<keyword evidence="5 8" id="KW-0808">Transferase</keyword>
<evidence type="ECO:0000256" key="6">
    <source>
        <dbReference type="ARBA" id="ARBA00022898"/>
    </source>
</evidence>
<organism evidence="8 9">
    <name type="scientific">Niveomyces insectorum RCEF 264</name>
    <dbReference type="NCBI Taxonomy" id="1081102"/>
    <lineage>
        <taxon>Eukaryota</taxon>
        <taxon>Fungi</taxon>
        <taxon>Dikarya</taxon>
        <taxon>Ascomycota</taxon>
        <taxon>Pezizomycotina</taxon>
        <taxon>Sordariomycetes</taxon>
        <taxon>Hypocreomycetidae</taxon>
        <taxon>Hypocreales</taxon>
        <taxon>Cordycipitaceae</taxon>
        <taxon>Niveomyces</taxon>
    </lineage>
</organism>
<proteinExistence type="inferred from homology"/>
<evidence type="ECO:0000256" key="4">
    <source>
        <dbReference type="ARBA" id="ARBA00022576"/>
    </source>
</evidence>
<dbReference type="PRINTS" id="PR00799">
    <property type="entry name" value="TRANSAMINASE"/>
</dbReference>
<comment type="similarity">
    <text evidence="2">Belongs to the class-I pyridoxal-phosphate-dependent aminotransferase family.</text>
</comment>
<keyword evidence="6" id="KW-0663">Pyridoxal phosphate</keyword>
<dbReference type="Gene3D" id="3.40.640.10">
    <property type="entry name" value="Type I PLP-dependent aspartate aminotransferase-like (Major domain)"/>
    <property type="match status" value="1"/>
</dbReference>
<dbReference type="InterPro" id="IPR015422">
    <property type="entry name" value="PyrdxlP-dep_Trfase_small"/>
</dbReference>
<accession>A0A167LW47</accession>
<dbReference type="GO" id="GO:0004069">
    <property type="term" value="F:L-aspartate:2-oxoglutarate aminotransferase activity"/>
    <property type="evidence" value="ECO:0007669"/>
    <property type="project" value="TreeGrafter"/>
</dbReference>
<dbReference type="GO" id="GO:0005829">
    <property type="term" value="C:cytosol"/>
    <property type="evidence" value="ECO:0007669"/>
    <property type="project" value="TreeGrafter"/>
</dbReference>